<organism evidence="2 3">
    <name type="scientific">Staphylococcus aureus</name>
    <dbReference type="NCBI Taxonomy" id="1280"/>
    <lineage>
        <taxon>Bacteria</taxon>
        <taxon>Bacillati</taxon>
        <taxon>Bacillota</taxon>
        <taxon>Bacilli</taxon>
        <taxon>Bacillales</taxon>
        <taxon>Staphylococcaceae</taxon>
        <taxon>Staphylococcus</taxon>
    </lineage>
</organism>
<dbReference type="GO" id="GO:0004067">
    <property type="term" value="F:asparaginase activity"/>
    <property type="evidence" value="ECO:0007669"/>
    <property type="project" value="UniProtKB-UniRule"/>
</dbReference>
<dbReference type="SUPFAM" id="SSF53774">
    <property type="entry name" value="Glutaminase/Asparaginase"/>
    <property type="match status" value="1"/>
</dbReference>
<dbReference type="Pfam" id="PF00710">
    <property type="entry name" value="Asparaginase"/>
    <property type="match status" value="1"/>
</dbReference>
<dbReference type="PIRSF" id="PIRSF001220">
    <property type="entry name" value="L-ASNase_gatD"/>
    <property type="match status" value="1"/>
</dbReference>
<dbReference type="InterPro" id="IPR037152">
    <property type="entry name" value="L-asparaginase_N_sf"/>
</dbReference>
<dbReference type="PIRSF" id="PIRSF500176">
    <property type="entry name" value="L_ASNase"/>
    <property type="match status" value="1"/>
</dbReference>
<dbReference type="InterPro" id="IPR006034">
    <property type="entry name" value="Asparaginase/glutaminase-like"/>
</dbReference>
<proteinExistence type="predicted"/>
<protein>
    <submittedName>
        <fullName evidence="2">L-asparaginase</fullName>
        <ecNumber evidence="2">3.5.1.1</ecNumber>
        <ecNumber evidence="2">3.5.1.38</ecNumber>
    </submittedName>
</protein>
<dbReference type="EC" id="3.5.1.38" evidence="2"/>
<gene>
    <name evidence="2" type="primary">ansB</name>
    <name evidence="2" type="ORF">NCTC5664_03357</name>
</gene>
<dbReference type="InterPro" id="IPR036152">
    <property type="entry name" value="Asp/glu_Ase-like_sf"/>
</dbReference>
<evidence type="ECO:0000313" key="3">
    <source>
        <dbReference type="Proteomes" id="UP000254502"/>
    </source>
</evidence>
<feature type="domain" description="L-asparaginase N-terminal" evidence="1">
    <location>
        <begin position="7"/>
        <end position="38"/>
    </location>
</feature>
<dbReference type="GO" id="GO:0050417">
    <property type="term" value="F:glutamin-(asparagin-)ase activity"/>
    <property type="evidence" value="ECO:0007669"/>
    <property type="project" value="UniProtKB-EC"/>
</dbReference>
<name>A0A380E1J4_STAAU</name>
<accession>A0A380E1J4</accession>
<dbReference type="InterPro" id="IPR027474">
    <property type="entry name" value="L-asparaginase_N"/>
</dbReference>
<dbReference type="EMBL" id="UHAQ01000004">
    <property type="protein sequence ID" value="SUK94357.1"/>
    <property type="molecule type" value="Genomic_DNA"/>
</dbReference>
<reference evidence="2 3" key="1">
    <citation type="submission" date="2018-06" db="EMBL/GenBank/DDBJ databases">
        <authorList>
            <consortium name="Pathogen Informatics"/>
            <person name="Doyle S."/>
        </authorList>
    </citation>
    <scope>NUCLEOTIDE SEQUENCE [LARGE SCALE GENOMIC DNA]</scope>
    <source>
        <strain evidence="2 3">NCTC5664</strain>
    </source>
</reference>
<evidence type="ECO:0000313" key="2">
    <source>
        <dbReference type="EMBL" id="SUK94357.1"/>
    </source>
</evidence>
<dbReference type="AlphaFoldDB" id="A0A380E1J4"/>
<dbReference type="Gene3D" id="3.40.50.1170">
    <property type="entry name" value="L-asparaginase, N-terminal domain"/>
    <property type="match status" value="1"/>
</dbReference>
<dbReference type="PROSITE" id="PS51732">
    <property type="entry name" value="ASN_GLN_ASE_3"/>
    <property type="match status" value="1"/>
</dbReference>
<dbReference type="Proteomes" id="UP000254502">
    <property type="component" value="Unassembled WGS sequence"/>
</dbReference>
<keyword evidence="2" id="KW-0378">Hydrolase</keyword>
<dbReference type="EC" id="3.5.1.1" evidence="2"/>
<evidence type="ECO:0000259" key="1">
    <source>
        <dbReference type="Pfam" id="PF00710"/>
    </source>
</evidence>
<sequence>MMVSLFTHGTDTLEETAFLLDLILGIEQPVVITGAMRSV</sequence>